<evidence type="ECO:0000313" key="2">
    <source>
        <dbReference type="EMBL" id="KXV70469.1"/>
    </source>
</evidence>
<protein>
    <submittedName>
        <fullName evidence="2">Phosphoadenosine phosphosulfate reductase</fullName>
    </submittedName>
</protein>
<organism evidence="2 3">
    <name type="scientific">Acetobacter cerevisiae</name>
    <dbReference type="NCBI Taxonomy" id="178900"/>
    <lineage>
        <taxon>Bacteria</taxon>
        <taxon>Pseudomonadati</taxon>
        <taxon>Pseudomonadota</taxon>
        <taxon>Alphaproteobacteria</taxon>
        <taxon>Acetobacterales</taxon>
        <taxon>Acetobacteraceae</taxon>
        <taxon>Acetobacter</taxon>
    </lineage>
</organism>
<dbReference type="PATRIC" id="fig|178900.6.peg.14"/>
<dbReference type="InterPro" id="IPR014729">
    <property type="entry name" value="Rossmann-like_a/b/a_fold"/>
</dbReference>
<accession>A0A149UR34</accession>
<evidence type="ECO:0000313" key="3">
    <source>
        <dbReference type="Proteomes" id="UP000075312"/>
    </source>
</evidence>
<dbReference type="EMBL" id="LHZY01000069">
    <property type="protein sequence ID" value="KXV70469.1"/>
    <property type="molecule type" value="Genomic_DNA"/>
</dbReference>
<dbReference type="Pfam" id="PF01507">
    <property type="entry name" value="PAPS_reduct"/>
    <property type="match status" value="1"/>
</dbReference>
<sequence>MPVCQDRCSGEQVRVMTPDLTSYDSIIVAVSGGKDGLACLFALLEAGAPKGCLELWHHEVDGQGPSFMDWPSTSPYVSALARGFGLPLYRSWREGGFEREMLRHAAPTAPVLFESPDGLIRTGGQGPNGTRLRFPQVSASLTTRWCSSVTKIDVADRSLRGQERFLNRRTLFVTGERAEESPNRARYAAFEPHRTDTRHGTRRRRHVDHWRPVHQWSETQVCDSLKRWNVMPALPYRIGFSRLSCATCIFGDARQFATIRWLDPARFERLVQYEQQFGCTIKRTVSLEQLAEQGRPYEAALSAPDLARACLSSQPIPAVLTPAWELPAGAFGQGAGPT</sequence>
<dbReference type="Gene3D" id="3.40.50.620">
    <property type="entry name" value="HUPs"/>
    <property type="match status" value="1"/>
</dbReference>
<reference evidence="2 3" key="1">
    <citation type="submission" date="2015-06" db="EMBL/GenBank/DDBJ databases">
        <title>Improved classification and identification of acetic acid bacteria using matrix-assisted laser desorption/ionization time-of-flight mass spectrometry; Gluconobacter nephelii and Gluconobacter uchimurae are later heterotypic synonyms of Gluconobacter japonicus and Gluconobacter oxydans, respectively.</title>
        <authorList>
            <person name="Li L."/>
            <person name="Cleenwerck I."/>
            <person name="De Vuyst L."/>
            <person name="Vandamme P."/>
        </authorList>
    </citation>
    <scope>NUCLEOTIDE SEQUENCE [LARGE SCALE GENOMIC DNA]</scope>
    <source>
        <strain evidence="2 3">LMG 1608</strain>
    </source>
</reference>
<evidence type="ECO:0000259" key="1">
    <source>
        <dbReference type="Pfam" id="PF01507"/>
    </source>
</evidence>
<comment type="caution">
    <text evidence="2">The sequence shown here is derived from an EMBL/GenBank/DDBJ whole genome shotgun (WGS) entry which is preliminary data.</text>
</comment>
<dbReference type="GO" id="GO:0003824">
    <property type="term" value="F:catalytic activity"/>
    <property type="evidence" value="ECO:0007669"/>
    <property type="project" value="InterPro"/>
</dbReference>
<feature type="domain" description="Phosphoadenosine phosphosulphate reductase" evidence="1">
    <location>
        <begin position="144"/>
        <end position="248"/>
    </location>
</feature>
<dbReference type="InterPro" id="IPR002500">
    <property type="entry name" value="PAPS_reduct_dom"/>
</dbReference>
<dbReference type="Proteomes" id="UP000075312">
    <property type="component" value="Unassembled WGS sequence"/>
</dbReference>
<name>A0A149UR34_9PROT</name>
<dbReference type="SUPFAM" id="SSF52402">
    <property type="entry name" value="Adenine nucleotide alpha hydrolases-like"/>
    <property type="match status" value="1"/>
</dbReference>
<dbReference type="AlphaFoldDB" id="A0A149UR34"/>
<proteinExistence type="predicted"/>
<gene>
    <name evidence="2" type="ORF">AD952_12880</name>
</gene>